<feature type="domain" description="IPT/TIG" evidence="4">
    <location>
        <begin position="185"/>
        <end position="267"/>
    </location>
</feature>
<evidence type="ECO:0000256" key="1">
    <source>
        <dbReference type="ARBA" id="ARBA00022729"/>
    </source>
</evidence>
<name>A0A4Y6PZ19_PERCE</name>
<dbReference type="InterPro" id="IPR052387">
    <property type="entry name" value="Fibrocystin"/>
</dbReference>
<evidence type="ECO:0000256" key="3">
    <source>
        <dbReference type="SAM" id="SignalP"/>
    </source>
</evidence>
<keyword evidence="1 3" id="KW-0732">Signal</keyword>
<feature type="region of interest" description="Disordered" evidence="2">
    <location>
        <begin position="103"/>
        <end position="122"/>
    </location>
</feature>
<dbReference type="OrthoDB" id="5475758at2"/>
<dbReference type="Gene3D" id="2.60.40.10">
    <property type="entry name" value="Immunoglobulins"/>
    <property type="match status" value="6"/>
</dbReference>
<dbReference type="SUPFAM" id="SSF81296">
    <property type="entry name" value="E set domains"/>
    <property type="match status" value="6"/>
</dbReference>
<evidence type="ECO:0000313" key="5">
    <source>
        <dbReference type="EMBL" id="QDG52985.1"/>
    </source>
</evidence>
<gene>
    <name evidence="5" type="ORF">FIV42_20215</name>
</gene>
<dbReference type="InterPro" id="IPR002909">
    <property type="entry name" value="IPT_dom"/>
</dbReference>
<feature type="domain" description="IPT/TIG" evidence="4">
    <location>
        <begin position="443"/>
        <end position="523"/>
    </location>
</feature>
<feature type="domain" description="IPT/TIG" evidence="4">
    <location>
        <begin position="269"/>
        <end position="353"/>
    </location>
</feature>
<evidence type="ECO:0000313" key="6">
    <source>
        <dbReference type="Proteomes" id="UP000315995"/>
    </source>
</evidence>
<evidence type="ECO:0000256" key="2">
    <source>
        <dbReference type="SAM" id="MobiDB-lite"/>
    </source>
</evidence>
<evidence type="ECO:0000259" key="4">
    <source>
        <dbReference type="SMART" id="SM00429"/>
    </source>
</evidence>
<dbReference type="SMART" id="SM00429">
    <property type="entry name" value="IPT"/>
    <property type="match status" value="6"/>
</dbReference>
<organism evidence="5 6">
    <name type="scientific">Persicimonas caeni</name>
    <dbReference type="NCBI Taxonomy" id="2292766"/>
    <lineage>
        <taxon>Bacteria</taxon>
        <taxon>Deltaproteobacteria</taxon>
        <taxon>Bradymonadales</taxon>
        <taxon>Bradymonadaceae</taxon>
        <taxon>Persicimonas</taxon>
    </lineage>
</organism>
<protein>
    <recommendedName>
        <fullName evidence="4">IPT/TIG domain-containing protein</fullName>
    </recommendedName>
</protein>
<dbReference type="InterPro" id="IPR014756">
    <property type="entry name" value="Ig_E-set"/>
</dbReference>
<dbReference type="SUPFAM" id="SSF49478">
    <property type="entry name" value="Cna protein B-type domain"/>
    <property type="match status" value="1"/>
</dbReference>
<feature type="domain" description="IPT/TIG" evidence="4">
    <location>
        <begin position="101"/>
        <end position="183"/>
    </location>
</feature>
<dbReference type="RefSeq" id="WP_141199446.1">
    <property type="nucleotide sequence ID" value="NZ_CP041186.1"/>
</dbReference>
<dbReference type="Pfam" id="PF01833">
    <property type="entry name" value="TIG"/>
    <property type="match status" value="6"/>
</dbReference>
<keyword evidence="6" id="KW-1185">Reference proteome</keyword>
<feature type="signal peptide" evidence="3">
    <location>
        <begin position="1"/>
        <end position="28"/>
    </location>
</feature>
<dbReference type="InterPro" id="IPR013783">
    <property type="entry name" value="Ig-like_fold"/>
</dbReference>
<feature type="domain" description="IPT/TIG" evidence="4">
    <location>
        <begin position="358"/>
        <end position="441"/>
    </location>
</feature>
<dbReference type="AlphaFoldDB" id="A0A4Y6PZ19"/>
<dbReference type="PANTHER" id="PTHR46769">
    <property type="entry name" value="POLYCYSTIC KIDNEY AND HEPATIC DISEASE 1 (AUTOSOMAL RECESSIVE)-LIKE 1"/>
    <property type="match status" value="1"/>
</dbReference>
<proteinExistence type="predicted"/>
<dbReference type="EMBL" id="CP041186">
    <property type="protein sequence ID" value="QDG52985.1"/>
    <property type="molecule type" value="Genomic_DNA"/>
</dbReference>
<sequence length="1040" mass="108001">MSIDELNMRGRVSTRLLTLLAALFFVLAGCSDDTENNNGNGGDAALLPDASTDADVGVDTAQDVEDDIDDVGEDVVEPSDVGPPDTGDAGVDVEEDAGPVELRIDSVTPPRGPVDGGTPFVIEGTGFTQETVVYFGSRRADVTLVDGTLVGETPAGAGIGSVNVKLLDPTMGEALLAGGYTYTATVEVTAVSPTRIPTEGGVEVTVEGRGFTDGTRVSFGGATGIRHTLVDSSLLRVVAPPHAAGDVDVRASSPDGSDVLPGAVTYFETLRIDAVRPATGTTAGGDTVTLYGSGFESGMIVEFGGVEATVQSVDPSGAEATVVTPAGSAGLVDVRAETPSGDATFLEDGFYYTASNTDFAIAAVDPASGPESGGVDVTLIGAGLDASGLSVTFGGSAATVVDQGPGHATVTIPAHAPGAVDVTIADGNGASDTLSGAFTYVDDLWIDRVTPDTADVAGGVSVTIEGEGFTGAQRVLFGGIAAQFTVDSDTQITATAPPHAAGIVDVVVEREIEAKFVDGFTYTEDLEVFGFFPVRGSVAGNTYVEIRGRGFTGMMDVTFDGQAAASVQILDAQTLAVRTPPHATGPVDVVVTRGNDQVTASEQYTYFNPGSRFGGAWGGPIQGAVNVTVYEMGGSPIADAHVQLSTRNDSVYQGLTDSNGMITLSGPDVYGEQTVTAVAPEYSSTTVQRVNAENITIFLMKSSQGPPPPGPPTATFQGTLGGLDKIKEPGPNEFQMAIVRTTRPDPWSRVPDPGNGATVMTDGPYTLRSRIGDVALVALGGLYNNDTQTFTPLAMGVERYLFASDGQTYNVDIDLDIPLDKSLAFKINNTTLTPAGPDINRVIPWLDFGFEGVFGGVVVAEGASNVIQADNLPALEGDLQGVKYWAIGGSYTGETDPPYAEAFQKNITDMSQIVNMPALPSIARVTSPANGSIPVDGLVSFQPSSPIQPDFYYVRVVTFMGATVWDGFLNGSETSFRFPDFPDFSHLPPDQRPVPYPGGSYVLQIIGISQPGTSINNYSYSNLSIDGWDAYSVWAQVVTF</sequence>
<dbReference type="CDD" id="cd00102">
    <property type="entry name" value="IPT"/>
    <property type="match status" value="6"/>
</dbReference>
<feature type="domain" description="IPT/TIG" evidence="4">
    <location>
        <begin position="525"/>
        <end position="607"/>
    </location>
</feature>
<accession>A0A4Y6PZ19</accession>
<feature type="chain" id="PRO_5030106723" description="IPT/TIG domain-containing protein" evidence="3">
    <location>
        <begin position="29"/>
        <end position="1040"/>
    </location>
</feature>
<dbReference type="Proteomes" id="UP000315995">
    <property type="component" value="Chromosome"/>
</dbReference>
<accession>A0A5B8YBC5</accession>
<reference evidence="5 6" key="1">
    <citation type="submission" date="2019-06" db="EMBL/GenBank/DDBJ databases">
        <title>Persicimonas caeni gen. nov., sp. nov., a predatory bacterium isolated from solar saltern.</title>
        <authorList>
            <person name="Wang S."/>
        </authorList>
    </citation>
    <scope>NUCLEOTIDE SEQUENCE [LARGE SCALE GENOMIC DNA]</scope>
    <source>
        <strain evidence="5 6">YN101</strain>
    </source>
</reference>
<dbReference type="PANTHER" id="PTHR46769:SF2">
    <property type="entry name" value="FIBROCYSTIN-L ISOFORM 2 PRECURSOR-RELATED"/>
    <property type="match status" value="1"/>
</dbReference>